<dbReference type="SUPFAM" id="SSF56112">
    <property type="entry name" value="Protein kinase-like (PK-like)"/>
    <property type="match status" value="1"/>
</dbReference>
<dbReference type="EMBL" id="CM029045">
    <property type="protein sequence ID" value="KAG2600205.1"/>
    <property type="molecule type" value="Genomic_DNA"/>
</dbReference>
<dbReference type="InterPro" id="IPR001245">
    <property type="entry name" value="Ser-Thr/Tyr_kinase_cat_dom"/>
</dbReference>
<dbReference type="Gene3D" id="3.80.10.10">
    <property type="entry name" value="Ribonuclease Inhibitor"/>
    <property type="match status" value="1"/>
</dbReference>
<dbReference type="GO" id="GO:0005524">
    <property type="term" value="F:ATP binding"/>
    <property type="evidence" value="ECO:0007669"/>
    <property type="project" value="InterPro"/>
</dbReference>
<evidence type="ECO:0000256" key="3">
    <source>
        <dbReference type="ARBA" id="ARBA00022692"/>
    </source>
</evidence>
<dbReference type="Gene3D" id="3.30.200.20">
    <property type="entry name" value="Phosphorylase Kinase, domain 1"/>
    <property type="match status" value="1"/>
</dbReference>
<dbReference type="PANTHER" id="PTHR48007">
    <property type="entry name" value="LEUCINE-RICH REPEAT RECEPTOR-LIKE PROTEIN KINASE PXC1"/>
    <property type="match status" value="1"/>
</dbReference>
<feature type="region of interest" description="Disordered" evidence="7">
    <location>
        <begin position="406"/>
        <end position="443"/>
    </location>
</feature>
<dbReference type="GO" id="GO:0016020">
    <property type="term" value="C:membrane"/>
    <property type="evidence" value="ECO:0007669"/>
    <property type="project" value="UniProtKB-SubCell"/>
</dbReference>
<evidence type="ECO:0000259" key="9">
    <source>
        <dbReference type="PROSITE" id="PS50011"/>
    </source>
</evidence>
<keyword evidence="3 8" id="KW-0812">Transmembrane</keyword>
<dbReference type="Pfam" id="PF08263">
    <property type="entry name" value="LRRNT_2"/>
    <property type="match status" value="1"/>
</dbReference>
<evidence type="ECO:0000256" key="7">
    <source>
        <dbReference type="SAM" id="MobiDB-lite"/>
    </source>
</evidence>
<dbReference type="InterPro" id="IPR001611">
    <property type="entry name" value="Leu-rich_rpt"/>
</dbReference>
<dbReference type="PROSITE" id="PS50011">
    <property type="entry name" value="PROTEIN_KINASE_DOM"/>
    <property type="match status" value="1"/>
</dbReference>
<keyword evidence="4" id="KW-0677">Repeat</keyword>
<keyword evidence="11" id="KW-1185">Reference proteome</keyword>
<feature type="region of interest" description="Disordered" evidence="7">
    <location>
        <begin position="656"/>
        <end position="696"/>
    </location>
</feature>
<keyword evidence="2" id="KW-0433">Leucine-rich repeat</keyword>
<keyword evidence="6 8" id="KW-0472">Membrane</keyword>
<name>A0A8T0ST00_PANVG</name>
<proteinExistence type="predicted"/>
<feature type="domain" description="Protein kinase" evidence="9">
    <location>
        <begin position="381"/>
        <end position="653"/>
    </location>
</feature>
<dbReference type="Pfam" id="PF00560">
    <property type="entry name" value="LRR_1"/>
    <property type="match status" value="1"/>
</dbReference>
<feature type="compositionally biased region" description="Basic and acidic residues" evidence="7">
    <location>
        <begin position="431"/>
        <end position="443"/>
    </location>
</feature>
<dbReference type="InterPro" id="IPR013210">
    <property type="entry name" value="LRR_N_plant-typ"/>
</dbReference>
<dbReference type="Proteomes" id="UP000823388">
    <property type="component" value="Chromosome 5K"/>
</dbReference>
<reference evidence="10" key="1">
    <citation type="submission" date="2020-05" db="EMBL/GenBank/DDBJ databases">
        <title>WGS assembly of Panicum virgatum.</title>
        <authorList>
            <person name="Lovell J.T."/>
            <person name="Jenkins J."/>
            <person name="Shu S."/>
            <person name="Juenger T.E."/>
            <person name="Schmutz J."/>
        </authorList>
    </citation>
    <scope>NUCLEOTIDE SEQUENCE</scope>
    <source>
        <strain evidence="10">AP13</strain>
    </source>
</reference>
<keyword evidence="5 8" id="KW-1133">Transmembrane helix</keyword>
<evidence type="ECO:0000256" key="6">
    <source>
        <dbReference type="ARBA" id="ARBA00023136"/>
    </source>
</evidence>
<evidence type="ECO:0000256" key="8">
    <source>
        <dbReference type="SAM" id="Phobius"/>
    </source>
</evidence>
<dbReference type="InterPro" id="IPR011009">
    <property type="entry name" value="Kinase-like_dom_sf"/>
</dbReference>
<dbReference type="PANTHER" id="PTHR48007:SF53">
    <property type="entry name" value="OS01G0711200 PROTEIN"/>
    <property type="match status" value="1"/>
</dbReference>
<organism evidence="10 11">
    <name type="scientific">Panicum virgatum</name>
    <name type="common">Blackwell switchgrass</name>
    <dbReference type="NCBI Taxonomy" id="38727"/>
    <lineage>
        <taxon>Eukaryota</taxon>
        <taxon>Viridiplantae</taxon>
        <taxon>Streptophyta</taxon>
        <taxon>Embryophyta</taxon>
        <taxon>Tracheophyta</taxon>
        <taxon>Spermatophyta</taxon>
        <taxon>Magnoliopsida</taxon>
        <taxon>Liliopsida</taxon>
        <taxon>Poales</taxon>
        <taxon>Poaceae</taxon>
        <taxon>PACMAD clade</taxon>
        <taxon>Panicoideae</taxon>
        <taxon>Panicodae</taxon>
        <taxon>Paniceae</taxon>
        <taxon>Panicinae</taxon>
        <taxon>Panicum</taxon>
        <taxon>Panicum sect. Hiantes</taxon>
    </lineage>
</organism>
<dbReference type="SUPFAM" id="SSF52058">
    <property type="entry name" value="L domain-like"/>
    <property type="match status" value="1"/>
</dbReference>
<feature type="transmembrane region" description="Helical" evidence="8">
    <location>
        <begin position="310"/>
        <end position="337"/>
    </location>
</feature>
<dbReference type="InterPro" id="IPR032675">
    <property type="entry name" value="LRR_dom_sf"/>
</dbReference>
<evidence type="ECO:0000313" key="10">
    <source>
        <dbReference type="EMBL" id="KAG2600205.1"/>
    </source>
</evidence>
<evidence type="ECO:0000256" key="4">
    <source>
        <dbReference type="ARBA" id="ARBA00022737"/>
    </source>
</evidence>
<evidence type="ECO:0000313" key="11">
    <source>
        <dbReference type="Proteomes" id="UP000823388"/>
    </source>
</evidence>
<dbReference type="Gene3D" id="1.10.510.10">
    <property type="entry name" value="Transferase(Phosphotransferase) domain 1"/>
    <property type="match status" value="1"/>
</dbReference>
<comment type="caution">
    <text evidence="10">The sequence shown here is derived from an EMBL/GenBank/DDBJ whole genome shotgun (WGS) entry which is preliminary data.</text>
</comment>
<evidence type="ECO:0000256" key="5">
    <source>
        <dbReference type="ARBA" id="ARBA00022989"/>
    </source>
</evidence>
<evidence type="ECO:0000256" key="2">
    <source>
        <dbReference type="ARBA" id="ARBA00022614"/>
    </source>
</evidence>
<sequence>MTVHALQTAPPKFPFGPCPSNGAPALQKSAMAATVSRVLLLVLALLATGCAASAPSPNPDAAALLAFKSVCSDPAAALGSWAEASDPCAGAWRGVTCQRPSPSPSPSSSPPRVRRVVLEGLRLRGHAAALELLAGLPALSSLSLKNNTFTGALHGVDFSRLAPHLKLLYLSGNGFSGRFPDSVLRLRHLRRLDLSGNRLAGTIPPEIGHRLRALLTLNLARNSFAGPVPVSLEAVPELAELNVSGNHLEGRIPSRLAAAFPSSSFAGNPGLCGAPLARRCSGPQQIVYSNGSGVASGGSRAARGMIHGRWMVVMIMSAVAAAVASLVAAALCAVLLLRNRKPARPRRPRARSTSANSTVAREETVRFDGCCVEFDVATLMQGAAEMLGKGATATTYRVAMRGNTDTSGDDAGVEEAHQQGEVVVVKRMRRREGASREDERRRRELAREMGTWRHPNIVGLRAFYASAEELLLVFDYIPNGSLHSLLHENRGPARVPLDWQTRLKLAQDAAHGLAYLHGVSGGKLSHRHLTSSNILVDGSGTARVSDFALLQLLSPAPATGDYSSLQKQDVHGFGVVLLELLTGRQPSSEDLPRWVRAAVREEWASEVLDVELQRGRGAEDEMVALLQVALLCVAEEPGERPRMAVVAKMIEDIRDRGSKRSNKYSASPSQSQAGRSYESSPCVSEDTTRSTPVSSS</sequence>
<comment type="subcellular location">
    <subcellularLocation>
        <location evidence="1">Membrane</location>
    </subcellularLocation>
</comment>
<dbReference type="Pfam" id="PF07714">
    <property type="entry name" value="PK_Tyr_Ser-Thr"/>
    <property type="match status" value="1"/>
</dbReference>
<gene>
    <name evidence="10" type="ORF">PVAP13_5KG476100</name>
</gene>
<dbReference type="InterPro" id="IPR046959">
    <property type="entry name" value="PRK1-6/SRF4-like"/>
</dbReference>
<dbReference type="Pfam" id="PF13855">
    <property type="entry name" value="LRR_8"/>
    <property type="match status" value="1"/>
</dbReference>
<evidence type="ECO:0000256" key="1">
    <source>
        <dbReference type="ARBA" id="ARBA00004370"/>
    </source>
</evidence>
<protein>
    <recommendedName>
        <fullName evidence="9">Protein kinase domain-containing protein</fullName>
    </recommendedName>
</protein>
<feature type="compositionally biased region" description="Polar residues" evidence="7">
    <location>
        <begin position="663"/>
        <end position="682"/>
    </location>
</feature>
<dbReference type="InterPro" id="IPR000719">
    <property type="entry name" value="Prot_kinase_dom"/>
</dbReference>
<dbReference type="AlphaFoldDB" id="A0A8T0ST00"/>
<accession>A0A8T0ST00</accession>
<dbReference type="GO" id="GO:0004672">
    <property type="term" value="F:protein kinase activity"/>
    <property type="evidence" value="ECO:0007669"/>
    <property type="project" value="InterPro"/>
</dbReference>